<dbReference type="InterPro" id="IPR008963">
    <property type="entry name" value="Purple_acid_Pase-like_N"/>
</dbReference>
<keyword evidence="1" id="KW-0677">Repeat</keyword>
<dbReference type="InterPro" id="IPR050991">
    <property type="entry name" value="ECM_Regulatory_Proteins"/>
</dbReference>
<dbReference type="Gene3D" id="2.60.40.10">
    <property type="entry name" value="Immunoglobulins"/>
    <property type="match status" value="1"/>
</dbReference>
<accession>A0A1F5TPI4</accession>
<evidence type="ECO:0000313" key="5">
    <source>
        <dbReference type="Proteomes" id="UP000177579"/>
    </source>
</evidence>
<proteinExistence type="predicted"/>
<dbReference type="SMART" id="SM00060">
    <property type="entry name" value="FN3"/>
    <property type="match status" value="3"/>
</dbReference>
<name>A0A1F5TPI4_9BACT</name>
<dbReference type="InterPro" id="IPR036116">
    <property type="entry name" value="FN3_sf"/>
</dbReference>
<dbReference type="SUPFAM" id="SSF49265">
    <property type="entry name" value="Fibronectin type III"/>
    <property type="match status" value="1"/>
</dbReference>
<comment type="caution">
    <text evidence="4">The sequence shown here is derived from an EMBL/GenBank/DDBJ whole genome shotgun (WGS) entry which is preliminary data.</text>
</comment>
<organism evidence="4 5">
    <name type="scientific">Candidatus Falkowbacteria bacterium RIFOXYD2_FULL_34_120</name>
    <dbReference type="NCBI Taxonomy" id="1798007"/>
    <lineage>
        <taxon>Bacteria</taxon>
        <taxon>Candidatus Falkowiibacteriota</taxon>
    </lineage>
</organism>
<dbReference type="GO" id="GO:0046872">
    <property type="term" value="F:metal ion binding"/>
    <property type="evidence" value="ECO:0007669"/>
    <property type="project" value="InterPro"/>
</dbReference>
<dbReference type="GO" id="GO:0003993">
    <property type="term" value="F:acid phosphatase activity"/>
    <property type="evidence" value="ECO:0007669"/>
    <property type="project" value="InterPro"/>
</dbReference>
<reference evidence="4 5" key="1">
    <citation type="journal article" date="2016" name="Nat. Commun.">
        <title>Thousands of microbial genomes shed light on interconnected biogeochemical processes in an aquifer system.</title>
        <authorList>
            <person name="Anantharaman K."/>
            <person name="Brown C.T."/>
            <person name="Hug L.A."/>
            <person name="Sharon I."/>
            <person name="Castelle C.J."/>
            <person name="Probst A.J."/>
            <person name="Thomas B.C."/>
            <person name="Singh A."/>
            <person name="Wilkins M.J."/>
            <person name="Karaoz U."/>
            <person name="Brodie E.L."/>
            <person name="Williams K.H."/>
            <person name="Hubbard S.S."/>
            <person name="Banfield J.F."/>
        </authorList>
    </citation>
    <scope>NUCLEOTIDE SEQUENCE [LARGE SCALE GENOMIC DNA]</scope>
</reference>
<dbReference type="InterPro" id="IPR003961">
    <property type="entry name" value="FN3_dom"/>
</dbReference>
<dbReference type="PANTHER" id="PTHR46708:SF2">
    <property type="entry name" value="FIBRONECTIN TYPE-III DOMAIN-CONTAINING PROTEIN"/>
    <property type="match status" value="1"/>
</dbReference>
<dbReference type="PANTHER" id="PTHR46708">
    <property type="entry name" value="TENASCIN"/>
    <property type="match status" value="1"/>
</dbReference>
<evidence type="ECO:0000256" key="2">
    <source>
        <dbReference type="SAM" id="Phobius"/>
    </source>
</evidence>
<feature type="transmembrane region" description="Helical" evidence="2">
    <location>
        <begin position="9"/>
        <end position="31"/>
    </location>
</feature>
<feature type="domain" description="Fibronectin type-III" evidence="3">
    <location>
        <begin position="193"/>
        <end position="293"/>
    </location>
</feature>
<evidence type="ECO:0000313" key="4">
    <source>
        <dbReference type="EMBL" id="OGF40694.1"/>
    </source>
</evidence>
<feature type="domain" description="Fibronectin type-III" evidence="3">
    <location>
        <begin position="296"/>
        <end position="385"/>
    </location>
</feature>
<keyword evidence="2" id="KW-0472">Membrane</keyword>
<dbReference type="EMBL" id="MFGO01000023">
    <property type="protein sequence ID" value="OGF40694.1"/>
    <property type="molecule type" value="Genomic_DNA"/>
</dbReference>
<sequence length="514" mass="58055">MIKKKNNVLVMNIIFFVVVLLVVFIVGIFVIRKTTTLTAEAQEVSDEVPPEILNVNIKDILATSSVITWETNEMADSLINFGLDKDYGIVRDPRSDKMYHKIILEDLMPNMTYYFRITSSDSEGNQGISSDYSFVTPQEEIQEIPKEILLPEELEGDKLIEKIIEVVKSISTEETLEIIQKEVQQRAEEVVTPPTVILDVADVEVGTDYAVIPWGTDKISNSMVALAAESDYNPDLEDPYTWKVGEPNELVLEHIVRVDGLKPATVYHFQVSSQSELGLTGRSKDRTFKTKSILPEIYAIRLSKIEEESATIKWSTNVPCSSIIEYTNLNTNQTKLEGNSSFITIHTIQLTGLTFDTYYSFIIKVESEEGEKAESNPITFITTRDEYPPVIAKVNTESTIYPGSDNKIQTIASWETDEAAQCQLFYHQGLVLIDEPSFLPKKEDFATKHVNVITNFVPSAVYKFWIVCNDEAENEARSEDFTMLTPSQEESIIDIIIKNFESSFGWVKKIKVGG</sequence>
<evidence type="ECO:0000256" key="1">
    <source>
        <dbReference type="ARBA" id="ARBA00022737"/>
    </source>
</evidence>
<dbReference type="CDD" id="cd00063">
    <property type="entry name" value="FN3"/>
    <property type="match status" value="1"/>
</dbReference>
<dbReference type="PROSITE" id="PS50853">
    <property type="entry name" value="FN3"/>
    <property type="match status" value="2"/>
</dbReference>
<keyword evidence="2" id="KW-0812">Transmembrane</keyword>
<keyword evidence="2" id="KW-1133">Transmembrane helix</keyword>
<dbReference type="AlphaFoldDB" id="A0A1F5TPI4"/>
<dbReference type="SUPFAM" id="SSF49363">
    <property type="entry name" value="Purple acid phosphatase, N-terminal domain"/>
    <property type="match status" value="1"/>
</dbReference>
<protein>
    <recommendedName>
        <fullName evidence="3">Fibronectin type-III domain-containing protein</fullName>
    </recommendedName>
</protein>
<dbReference type="Proteomes" id="UP000177579">
    <property type="component" value="Unassembled WGS sequence"/>
</dbReference>
<dbReference type="InterPro" id="IPR013783">
    <property type="entry name" value="Ig-like_fold"/>
</dbReference>
<dbReference type="Gene3D" id="2.60.40.380">
    <property type="entry name" value="Purple acid phosphatase-like, N-terminal"/>
    <property type="match status" value="1"/>
</dbReference>
<evidence type="ECO:0000259" key="3">
    <source>
        <dbReference type="PROSITE" id="PS50853"/>
    </source>
</evidence>
<gene>
    <name evidence="4" type="ORF">A2531_05630</name>
</gene>